<dbReference type="Proteomes" id="UP000245916">
    <property type="component" value="Unassembled WGS sequence"/>
</dbReference>
<dbReference type="InterPro" id="IPR058792">
    <property type="entry name" value="Beta-barrel_RND_2"/>
</dbReference>
<dbReference type="InterPro" id="IPR058647">
    <property type="entry name" value="BSH_CzcB-like"/>
</dbReference>
<keyword evidence="2" id="KW-0175">Coiled coil</keyword>
<dbReference type="GO" id="GO:1990281">
    <property type="term" value="C:efflux pump complex"/>
    <property type="evidence" value="ECO:0007669"/>
    <property type="project" value="TreeGrafter"/>
</dbReference>
<evidence type="ECO:0000256" key="3">
    <source>
        <dbReference type="SAM" id="Phobius"/>
    </source>
</evidence>
<feature type="coiled-coil region" evidence="2">
    <location>
        <begin position="138"/>
        <end position="203"/>
    </location>
</feature>
<evidence type="ECO:0000256" key="1">
    <source>
        <dbReference type="ARBA" id="ARBA00009477"/>
    </source>
</evidence>
<evidence type="ECO:0000313" key="8">
    <source>
        <dbReference type="Proteomes" id="UP000245916"/>
    </source>
</evidence>
<evidence type="ECO:0000259" key="5">
    <source>
        <dbReference type="Pfam" id="PF25973"/>
    </source>
</evidence>
<dbReference type="OrthoDB" id="7422354at2"/>
<dbReference type="GO" id="GO:0015562">
    <property type="term" value="F:efflux transmembrane transporter activity"/>
    <property type="evidence" value="ECO:0007669"/>
    <property type="project" value="TreeGrafter"/>
</dbReference>
<dbReference type="Pfam" id="PF25954">
    <property type="entry name" value="Beta-barrel_RND_2"/>
    <property type="match status" value="1"/>
</dbReference>
<name>A0A2U2J438_9SPHN</name>
<accession>A0A2U2J438</accession>
<evidence type="ECO:0000313" key="7">
    <source>
        <dbReference type="EMBL" id="PWG03110.1"/>
    </source>
</evidence>
<evidence type="ECO:0000259" key="4">
    <source>
        <dbReference type="Pfam" id="PF25954"/>
    </source>
</evidence>
<dbReference type="Gene3D" id="2.40.420.20">
    <property type="match status" value="1"/>
</dbReference>
<protein>
    <submittedName>
        <fullName evidence="7">Efflux RND transporter periplasmic adaptor subunit</fullName>
    </submittedName>
</protein>
<evidence type="ECO:0000259" key="6">
    <source>
        <dbReference type="Pfam" id="PF25989"/>
    </source>
</evidence>
<dbReference type="InterPro" id="IPR058637">
    <property type="entry name" value="YknX-like_C"/>
</dbReference>
<dbReference type="InterPro" id="IPR006143">
    <property type="entry name" value="RND_pump_MFP"/>
</dbReference>
<keyword evidence="8" id="KW-1185">Reference proteome</keyword>
<evidence type="ECO:0000256" key="2">
    <source>
        <dbReference type="SAM" id="Coils"/>
    </source>
</evidence>
<feature type="domain" description="CusB-like beta-barrel" evidence="4">
    <location>
        <begin position="246"/>
        <end position="316"/>
    </location>
</feature>
<dbReference type="Pfam" id="PF25973">
    <property type="entry name" value="BSH_CzcB"/>
    <property type="match status" value="1"/>
</dbReference>
<reference evidence="7 8" key="1">
    <citation type="submission" date="2018-05" db="EMBL/GenBank/DDBJ databases">
        <title>Genome of Sphingosinicella humi QZX222.</title>
        <authorList>
            <person name="Qiao Z."/>
            <person name="Wang G."/>
        </authorList>
    </citation>
    <scope>NUCLEOTIDE SEQUENCE [LARGE SCALE GENOMIC DNA]</scope>
    <source>
        <strain evidence="7 8">QZX222</strain>
    </source>
</reference>
<organism evidence="7 8">
    <name type="scientific">Allosphingosinicella humi</name>
    <dbReference type="NCBI Taxonomy" id="2068657"/>
    <lineage>
        <taxon>Bacteria</taxon>
        <taxon>Pseudomonadati</taxon>
        <taxon>Pseudomonadota</taxon>
        <taxon>Alphaproteobacteria</taxon>
        <taxon>Sphingomonadales</taxon>
        <taxon>Sphingomonadaceae</taxon>
        <taxon>Allosphingosinicella</taxon>
    </lineage>
</organism>
<dbReference type="Gene3D" id="2.40.30.170">
    <property type="match status" value="1"/>
</dbReference>
<comment type="caution">
    <text evidence="7">The sequence shown here is derived from an EMBL/GenBank/DDBJ whole genome shotgun (WGS) entry which is preliminary data.</text>
</comment>
<dbReference type="NCBIfam" id="TIGR01730">
    <property type="entry name" value="RND_mfp"/>
    <property type="match status" value="1"/>
</dbReference>
<dbReference type="EMBL" id="QFFF01000001">
    <property type="protein sequence ID" value="PWG03110.1"/>
    <property type="molecule type" value="Genomic_DNA"/>
</dbReference>
<dbReference type="Gene3D" id="1.10.287.470">
    <property type="entry name" value="Helix hairpin bin"/>
    <property type="match status" value="1"/>
</dbReference>
<dbReference type="SUPFAM" id="SSF111369">
    <property type="entry name" value="HlyD-like secretion proteins"/>
    <property type="match status" value="1"/>
</dbReference>
<gene>
    <name evidence="7" type="ORF">DF286_09720</name>
</gene>
<feature type="domain" description="CzcB-like barrel-sandwich hybrid" evidence="5">
    <location>
        <begin position="106"/>
        <end position="239"/>
    </location>
</feature>
<keyword evidence="3" id="KW-0472">Membrane</keyword>
<keyword evidence="3" id="KW-0812">Transmembrane</keyword>
<sequence>MNFETTGWRRQALEGEVLDEVVIAQRRKRRRIIIAAAIAAILLIAAFFAFAGGEDPATTPAAGEGAEALPSVTVIVPGNEQISRTISATGTLAARRDMPVGVAGEGGEVSRVLVEAGDWVNAGQALATIERSVQSQQARQLAAQIQVARAEADLAQSELDRALALVDRGFISKADVDRKTATRDAAVARVRVAEAQLAETRARIGRLDVRAPASGLVLDRMVEPGQIVGPGSGALFRIAMGGEMELVAKLSQEDLARVTVGVPATVTPVGSTDSYQGQVWQVSPVIDPQTRQGDARISIPYQPDLRPGGFASATIVTGAIDAPLLPESAVLSDEKGSYVYIVDQKDMVVRRPVRTGQITDEGVAIVEGLNGTERVVRSAGGFLNPGEKVRPVRQKAGR</sequence>
<comment type="similarity">
    <text evidence="1">Belongs to the membrane fusion protein (MFP) (TC 8.A.1) family.</text>
</comment>
<proteinExistence type="inferred from homology"/>
<dbReference type="PANTHER" id="PTHR30469:SF15">
    <property type="entry name" value="HLYD FAMILY OF SECRETION PROTEINS"/>
    <property type="match status" value="1"/>
</dbReference>
<dbReference type="AlphaFoldDB" id="A0A2U2J438"/>
<feature type="domain" description="YknX-like C-terminal permuted SH3-like" evidence="6">
    <location>
        <begin position="325"/>
        <end position="390"/>
    </location>
</feature>
<dbReference type="Pfam" id="PF25989">
    <property type="entry name" value="YknX_C"/>
    <property type="match status" value="1"/>
</dbReference>
<dbReference type="RefSeq" id="WP_109271248.1">
    <property type="nucleotide sequence ID" value="NZ_QFFF01000001.1"/>
</dbReference>
<dbReference type="PANTHER" id="PTHR30469">
    <property type="entry name" value="MULTIDRUG RESISTANCE PROTEIN MDTA"/>
    <property type="match status" value="1"/>
</dbReference>
<keyword evidence="3" id="KW-1133">Transmembrane helix</keyword>
<feature type="transmembrane region" description="Helical" evidence="3">
    <location>
        <begin position="32"/>
        <end position="51"/>
    </location>
</feature>
<dbReference type="Gene3D" id="2.40.50.100">
    <property type="match status" value="1"/>
</dbReference>